<dbReference type="Proteomes" id="UP000076738">
    <property type="component" value="Unassembled WGS sequence"/>
</dbReference>
<feature type="compositionally biased region" description="Low complexity" evidence="1">
    <location>
        <begin position="60"/>
        <end position="74"/>
    </location>
</feature>
<organism evidence="2 3">
    <name type="scientific">Calocera viscosa (strain TUFC12733)</name>
    <dbReference type="NCBI Taxonomy" id="1330018"/>
    <lineage>
        <taxon>Eukaryota</taxon>
        <taxon>Fungi</taxon>
        <taxon>Dikarya</taxon>
        <taxon>Basidiomycota</taxon>
        <taxon>Agaricomycotina</taxon>
        <taxon>Dacrymycetes</taxon>
        <taxon>Dacrymycetales</taxon>
        <taxon>Dacrymycetaceae</taxon>
        <taxon>Calocera</taxon>
    </lineage>
</organism>
<protein>
    <submittedName>
        <fullName evidence="2">Uncharacterized protein</fullName>
    </submittedName>
</protein>
<feature type="region of interest" description="Disordered" evidence="1">
    <location>
        <begin position="141"/>
        <end position="180"/>
    </location>
</feature>
<proteinExistence type="predicted"/>
<dbReference type="STRING" id="1330018.A0A167GY16"/>
<feature type="region of interest" description="Disordered" evidence="1">
    <location>
        <begin position="194"/>
        <end position="239"/>
    </location>
</feature>
<feature type="compositionally biased region" description="Basic residues" evidence="1">
    <location>
        <begin position="49"/>
        <end position="59"/>
    </location>
</feature>
<keyword evidence="3" id="KW-1185">Reference proteome</keyword>
<feature type="region of interest" description="Disordered" evidence="1">
    <location>
        <begin position="419"/>
        <end position="475"/>
    </location>
</feature>
<dbReference type="OrthoDB" id="10582761at2759"/>
<sequence length="506" mass="50794">MYPNGVADILNSISVPAQYPTPARIENLLNPCDCNRGGACYCCTPRHPSGTKRKPRRRSPQSSSPLSTSASASAGAGAGCGGCGDTEMADAAVGGIFAAATGSSPESGGCTGSGSAEEGCGPTCGCRNSEGQCGKPCCRPSAASTRTSSTPRTGATPRLGTTPRARTAREQREESVTGEATMYAEMALAELNGSARTSVAPVSSSQSTTPTQTRSSASSSTPPTSLSIPPYEPYVPPHHAGAPTSAAQILAATAELIRCSCGWACACPGCAEHNPSSAGTAYDLCPELCTNCIDCAAGAYSLPHFLAHPSPQPQESVDAFLARQALAYGLPPAPPSRAGAARLSSYSGSTFVLPFSALSPGPAARASGVGSIRKLCCAGACACEEGRCGCAEGCGGGAGEGGCAEAGHNAAAGNAGKQPTGSCCSSKSHPPSASPTGQSWPQQPLPTSYIRYPHSPQQAASPFSMPFSPPQHAHEHVPFGAFQQSLAAAGLQGLPSQPQGGQAWGQ</sequence>
<feature type="compositionally biased region" description="Low complexity" evidence="1">
    <location>
        <begin position="196"/>
        <end position="225"/>
    </location>
</feature>
<name>A0A167GY16_CALVF</name>
<evidence type="ECO:0000256" key="1">
    <source>
        <dbReference type="SAM" id="MobiDB-lite"/>
    </source>
</evidence>
<dbReference type="AlphaFoldDB" id="A0A167GY16"/>
<feature type="compositionally biased region" description="Low complexity" evidence="1">
    <location>
        <begin position="141"/>
        <end position="158"/>
    </location>
</feature>
<dbReference type="EMBL" id="KV417330">
    <property type="protein sequence ID" value="KZO91027.1"/>
    <property type="molecule type" value="Genomic_DNA"/>
</dbReference>
<accession>A0A167GY16</accession>
<reference evidence="2 3" key="1">
    <citation type="journal article" date="2016" name="Mol. Biol. Evol.">
        <title>Comparative Genomics of Early-Diverging Mushroom-Forming Fungi Provides Insights into the Origins of Lignocellulose Decay Capabilities.</title>
        <authorList>
            <person name="Nagy L.G."/>
            <person name="Riley R."/>
            <person name="Tritt A."/>
            <person name="Adam C."/>
            <person name="Daum C."/>
            <person name="Floudas D."/>
            <person name="Sun H."/>
            <person name="Yadav J.S."/>
            <person name="Pangilinan J."/>
            <person name="Larsson K.H."/>
            <person name="Matsuura K."/>
            <person name="Barry K."/>
            <person name="Labutti K."/>
            <person name="Kuo R."/>
            <person name="Ohm R.A."/>
            <person name="Bhattacharya S.S."/>
            <person name="Shirouzu T."/>
            <person name="Yoshinaga Y."/>
            <person name="Martin F.M."/>
            <person name="Grigoriev I.V."/>
            <person name="Hibbett D.S."/>
        </authorList>
    </citation>
    <scope>NUCLEOTIDE SEQUENCE [LARGE SCALE GENOMIC DNA]</scope>
    <source>
        <strain evidence="2 3">TUFC12733</strain>
    </source>
</reference>
<feature type="region of interest" description="Disordered" evidence="1">
    <location>
        <begin position="48"/>
        <end position="74"/>
    </location>
</feature>
<gene>
    <name evidence="2" type="ORF">CALVIDRAFT_506233</name>
</gene>
<feature type="compositionally biased region" description="Polar residues" evidence="1">
    <location>
        <begin position="419"/>
        <end position="446"/>
    </location>
</feature>
<evidence type="ECO:0000313" key="2">
    <source>
        <dbReference type="EMBL" id="KZO91027.1"/>
    </source>
</evidence>
<evidence type="ECO:0000313" key="3">
    <source>
        <dbReference type="Proteomes" id="UP000076738"/>
    </source>
</evidence>